<dbReference type="Pfam" id="PF02719">
    <property type="entry name" value="Polysacc_synt_2"/>
    <property type="match status" value="1"/>
</dbReference>
<dbReference type="CDD" id="cd05237">
    <property type="entry name" value="UDP_invert_4-6DH_SDR_e"/>
    <property type="match status" value="1"/>
</dbReference>
<evidence type="ECO:0000313" key="5">
    <source>
        <dbReference type="Proteomes" id="UP000033448"/>
    </source>
</evidence>
<dbReference type="SUPFAM" id="SSF51735">
    <property type="entry name" value="NAD(P)-binding Rossmann-fold domains"/>
    <property type="match status" value="2"/>
</dbReference>
<dbReference type="Proteomes" id="UP000033448">
    <property type="component" value="Unassembled WGS sequence"/>
</dbReference>
<dbReference type="PANTHER" id="PTHR43318:SF1">
    <property type="entry name" value="POLYSACCHARIDE BIOSYNTHESIS PROTEIN EPSC-RELATED"/>
    <property type="match status" value="1"/>
</dbReference>
<keyword evidence="5" id="KW-1185">Reference proteome</keyword>
<evidence type="ECO:0000313" key="4">
    <source>
        <dbReference type="EMBL" id="KJL26321.1"/>
    </source>
</evidence>
<evidence type="ECO:0000256" key="1">
    <source>
        <dbReference type="ARBA" id="ARBA00007430"/>
    </source>
</evidence>
<evidence type="ECO:0000259" key="3">
    <source>
        <dbReference type="Pfam" id="PF02719"/>
    </source>
</evidence>
<keyword evidence="2" id="KW-0812">Transmembrane</keyword>
<feature type="transmembrane region" description="Helical" evidence="2">
    <location>
        <begin position="123"/>
        <end position="142"/>
    </location>
</feature>
<dbReference type="EC" id="4.2.1.135" evidence="4"/>
<dbReference type="InterPro" id="IPR051203">
    <property type="entry name" value="Polysaccharide_Synthase-Rel"/>
</dbReference>
<dbReference type="EMBL" id="JYIT01000065">
    <property type="protein sequence ID" value="KJL26321.1"/>
    <property type="molecule type" value="Genomic_DNA"/>
</dbReference>
<keyword evidence="2" id="KW-0472">Membrane</keyword>
<name>A0A0F0L472_9MICO</name>
<feature type="transmembrane region" description="Helical" evidence="2">
    <location>
        <begin position="57"/>
        <end position="80"/>
    </location>
</feature>
<feature type="domain" description="Polysaccharide biosynthesis protein CapD-like" evidence="3">
    <location>
        <begin position="299"/>
        <end position="577"/>
    </location>
</feature>
<dbReference type="Pfam" id="PF13727">
    <property type="entry name" value="CoA_binding_3"/>
    <property type="match status" value="1"/>
</dbReference>
<dbReference type="AlphaFoldDB" id="A0A0F0L472"/>
<keyword evidence="4" id="KW-0456">Lyase</keyword>
<dbReference type="InterPro" id="IPR003869">
    <property type="entry name" value="Polysac_CapD-like"/>
</dbReference>
<dbReference type="GO" id="GO:0016829">
    <property type="term" value="F:lyase activity"/>
    <property type="evidence" value="ECO:0007669"/>
    <property type="project" value="UniProtKB-KW"/>
</dbReference>
<feature type="transmembrane region" description="Helical" evidence="2">
    <location>
        <begin position="92"/>
        <end position="111"/>
    </location>
</feature>
<feature type="transmembrane region" description="Helical" evidence="2">
    <location>
        <begin position="25"/>
        <end position="45"/>
    </location>
</feature>
<reference evidence="4 5" key="1">
    <citation type="submission" date="2015-02" db="EMBL/GenBank/DDBJ databases">
        <title>Draft genome sequences of ten Microbacterium spp. with emphasis on heavy metal contaminated environments.</title>
        <authorList>
            <person name="Corretto E."/>
        </authorList>
    </citation>
    <scope>NUCLEOTIDE SEQUENCE [LARGE SCALE GENOMIC DNA]</scope>
    <source>
        <strain evidence="4 5">DSM 23848</strain>
    </source>
</reference>
<sequence length="630" mass="67531">MQSGDRGENVIQGAQSAGAGHRRRGWVAALDAFAWVFGTVLAVGLRVDFKLPLSGWIATFCLGLIAALLQLIVGYVLALYRGRYSYGSFSEVWTLSLVAGGITLILSAFVIPSGNQIGVPRATVLLAGPFVLLTMFGVRYVARLVVERSRKPGENAERALVVGAGYLGDRLLHSITTDPGSPILPVGLIDDDPAKKNLRLRGVPVLGRRSQLAEIAARTGATRLVIALGNADSVLLRELSDAADAAGMSVSVTPTVTDYMLEGRTTVDVRDIEIEDLIGRHPVDTNVELIAGYVTGKRVLVTGAGGSIGSELCRQLAKFGPSELIMLDRDETGLQGAQLGTAGNGLLDSKDVVLADIRDVSVLNAIFDERRPEVVFHAAALKHLPMLEQYPDEAWKTNVIGTLNVLQAARRVGVTHFVNISTDKAANPTSVLGHSKRVAEKLTAWAGEQTGTQYLSVRFGNVIGSRGSMLPTFQRLIAEDKPITVTHPDATRYFMTIPEACQLVIQAGGIGRAGEVLILDMGEPVSILEVAKRMIAMSGKEIEIVFTGLRHGEKLHEELVGARENLERPFHPKISHAHADTISPERLDKAGWEARMNAVPRNNDTAVVDRIVVDQLVTGVNAAPGSGSND</sequence>
<proteinExistence type="inferred from homology"/>
<evidence type="ECO:0000256" key="2">
    <source>
        <dbReference type="SAM" id="Phobius"/>
    </source>
</evidence>
<dbReference type="Gene3D" id="3.40.50.720">
    <property type="entry name" value="NAD(P)-binding Rossmann-like Domain"/>
    <property type="match status" value="2"/>
</dbReference>
<dbReference type="PANTHER" id="PTHR43318">
    <property type="entry name" value="UDP-N-ACETYLGLUCOSAMINE 4,6-DEHYDRATASE"/>
    <property type="match status" value="1"/>
</dbReference>
<keyword evidence="2" id="KW-1133">Transmembrane helix</keyword>
<organism evidence="4 5">
    <name type="scientific">Microbacterium azadirachtae</name>
    <dbReference type="NCBI Taxonomy" id="582680"/>
    <lineage>
        <taxon>Bacteria</taxon>
        <taxon>Bacillati</taxon>
        <taxon>Actinomycetota</taxon>
        <taxon>Actinomycetes</taxon>
        <taxon>Micrococcales</taxon>
        <taxon>Microbacteriaceae</taxon>
        <taxon>Microbacterium</taxon>
    </lineage>
</organism>
<dbReference type="InterPro" id="IPR036291">
    <property type="entry name" value="NAD(P)-bd_dom_sf"/>
</dbReference>
<protein>
    <submittedName>
        <fullName evidence="4">UDP-N-acetyl-alpha-D-glucosamine C6 dehydratase</fullName>
        <ecNumber evidence="4">4.2.1.135</ecNumber>
    </submittedName>
</protein>
<comment type="caution">
    <text evidence="4">The sequence shown here is derived from an EMBL/GenBank/DDBJ whole genome shotgun (WGS) entry which is preliminary data.</text>
</comment>
<dbReference type="PATRIC" id="fig|582680.7.peg.1075"/>
<dbReference type="RefSeq" id="WP_248700387.1">
    <property type="nucleotide sequence ID" value="NZ_CP099706.1"/>
</dbReference>
<accession>A0A0F0L472</accession>
<gene>
    <name evidence="4" type="primary">pglF</name>
    <name evidence="4" type="ORF">RL72_01037</name>
</gene>
<comment type="similarity">
    <text evidence="1">Belongs to the polysaccharide synthase family.</text>
</comment>